<protein>
    <recommendedName>
        <fullName evidence="1">DUF8212 domain-containing protein</fullName>
    </recommendedName>
</protein>
<reference evidence="2" key="1">
    <citation type="submission" date="2019-01" db="EMBL/GenBank/DDBJ databases">
        <title>Draft genome sequences of three monokaryotic isolates of the white-rot basidiomycete fungus Dichomitus squalens.</title>
        <authorList>
            <consortium name="DOE Joint Genome Institute"/>
            <person name="Lopez S.C."/>
            <person name="Andreopoulos B."/>
            <person name="Pangilinan J."/>
            <person name="Lipzen A."/>
            <person name="Riley R."/>
            <person name="Ahrendt S."/>
            <person name="Ng V."/>
            <person name="Barry K."/>
            <person name="Daum C."/>
            <person name="Grigoriev I.V."/>
            <person name="Hilden K.S."/>
            <person name="Makela M.R."/>
            <person name="de Vries R.P."/>
        </authorList>
    </citation>
    <scope>NUCLEOTIDE SEQUENCE [LARGE SCALE GENOMIC DNA]</scope>
    <source>
        <strain evidence="2">OM18370.1</strain>
    </source>
</reference>
<evidence type="ECO:0000259" key="1">
    <source>
        <dbReference type="Pfam" id="PF26640"/>
    </source>
</evidence>
<dbReference type="EMBL" id="ML143491">
    <property type="protein sequence ID" value="TBU23925.1"/>
    <property type="molecule type" value="Genomic_DNA"/>
</dbReference>
<name>A0A4Q9M9Y3_9APHY</name>
<feature type="non-terminal residue" evidence="2">
    <location>
        <position position="1"/>
    </location>
</feature>
<dbReference type="InterPro" id="IPR058525">
    <property type="entry name" value="DUF8212"/>
</dbReference>
<sequence>RGETPLDARISSFARGGKIKAIPHDNVFRRLELTDLTAPEYTFTPHGIRTKLPVIPLSLALPQQPAEHDGKESHWYLVILGCEHDDYPGALLGQACVIPPSESGVEYLYQGLMAVMPIPQRGAVWPDIFALSPATIERYREHIQVKTVYISQPERTTPLSRDVLRRPHKTFNLVLLKETRDALRAQGYTAELQGPDEDHPTTYWLTLANDDQTITVEYQYTFEGDYNYRRWLRIKATVSILRPASGLAGGTEVEPSSVQWSDWCDPDGSWNASLLMEKVAFALPARQLTMQLSFDFAAPSHYFLRVEVV</sequence>
<dbReference type="AlphaFoldDB" id="A0A4Q9M9Y3"/>
<dbReference type="OrthoDB" id="2764578at2759"/>
<dbReference type="Pfam" id="PF26640">
    <property type="entry name" value="DUF8212"/>
    <property type="match status" value="1"/>
</dbReference>
<feature type="non-terminal residue" evidence="2">
    <location>
        <position position="309"/>
    </location>
</feature>
<evidence type="ECO:0000313" key="2">
    <source>
        <dbReference type="EMBL" id="TBU23925.1"/>
    </source>
</evidence>
<gene>
    <name evidence="2" type="ORF">BD311DRAFT_610116</name>
</gene>
<organism evidence="2">
    <name type="scientific">Dichomitus squalens</name>
    <dbReference type="NCBI Taxonomy" id="114155"/>
    <lineage>
        <taxon>Eukaryota</taxon>
        <taxon>Fungi</taxon>
        <taxon>Dikarya</taxon>
        <taxon>Basidiomycota</taxon>
        <taxon>Agaricomycotina</taxon>
        <taxon>Agaricomycetes</taxon>
        <taxon>Polyporales</taxon>
        <taxon>Polyporaceae</taxon>
        <taxon>Dichomitus</taxon>
    </lineage>
</organism>
<proteinExistence type="predicted"/>
<accession>A0A4Q9M9Y3</accession>
<feature type="domain" description="DUF8212" evidence="1">
    <location>
        <begin position="3"/>
        <end position="154"/>
    </location>
</feature>
<dbReference type="Proteomes" id="UP000292957">
    <property type="component" value="Unassembled WGS sequence"/>
</dbReference>